<dbReference type="CDD" id="cd09601">
    <property type="entry name" value="M1_APN-Q_like"/>
    <property type="match status" value="1"/>
</dbReference>
<organism evidence="16 17">
    <name type="scientific">Candidatus Nomurabacteria bacterium RIFCSPHIGHO2_01_FULL_38_19</name>
    <dbReference type="NCBI Taxonomy" id="1801732"/>
    <lineage>
        <taxon>Bacteria</taxon>
        <taxon>Candidatus Nomuraibacteriota</taxon>
    </lineage>
</organism>
<dbReference type="Pfam" id="PF11838">
    <property type="entry name" value="ERAP1_C"/>
    <property type="match status" value="1"/>
</dbReference>
<dbReference type="EMBL" id="MFTI01000014">
    <property type="protein sequence ID" value="OGI60775.1"/>
    <property type="molecule type" value="Genomic_DNA"/>
</dbReference>
<evidence type="ECO:0000313" key="17">
    <source>
        <dbReference type="Proteomes" id="UP000177869"/>
    </source>
</evidence>
<evidence type="ECO:0000256" key="5">
    <source>
        <dbReference type="ARBA" id="ARBA00022723"/>
    </source>
</evidence>
<dbReference type="GO" id="GO:0008270">
    <property type="term" value="F:zinc ion binding"/>
    <property type="evidence" value="ECO:0007669"/>
    <property type="project" value="UniProtKB-UniRule"/>
</dbReference>
<dbReference type="InterPro" id="IPR024571">
    <property type="entry name" value="ERAP1-like_C_dom"/>
</dbReference>
<evidence type="ECO:0000256" key="3">
    <source>
        <dbReference type="ARBA" id="ARBA00022438"/>
    </source>
</evidence>
<feature type="binding site" evidence="10">
    <location>
        <position position="342"/>
    </location>
    <ligand>
        <name>Zn(2+)</name>
        <dbReference type="ChEBI" id="CHEBI:29105"/>
        <note>catalytic</note>
    </ligand>
</feature>
<feature type="site" description="Transition state stabilizer" evidence="11">
    <location>
        <position position="405"/>
    </location>
</feature>
<keyword evidence="7 10" id="KW-0862">Zinc</keyword>
<keyword evidence="8 12" id="KW-0482">Metalloprotease</keyword>
<dbReference type="InterPro" id="IPR014782">
    <property type="entry name" value="Peptidase_M1_dom"/>
</dbReference>
<dbReference type="GO" id="GO:0005615">
    <property type="term" value="C:extracellular space"/>
    <property type="evidence" value="ECO:0007669"/>
    <property type="project" value="TreeGrafter"/>
</dbReference>
<dbReference type="InterPro" id="IPR034016">
    <property type="entry name" value="M1_APN-typ"/>
</dbReference>
<comment type="caution">
    <text evidence="16">The sequence shown here is derived from an EMBL/GenBank/DDBJ whole genome shotgun (WGS) entry which is preliminary data.</text>
</comment>
<dbReference type="GO" id="GO:0005737">
    <property type="term" value="C:cytoplasm"/>
    <property type="evidence" value="ECO:0007669"/>
    <property type="project" value="TreeGrafter"/>
</dbReference>
<dbReference type="GO" id="GO:0042277">
    <property type="term" value="F:peptide binding"/>
    <property type="evidence" value="ECO:0007669"/>
    <property type="project" value="TreeGrafter"/>
</dbReference>
<evidence type="ECO:0000256" key="1">
    <source>
        <dbReference type="ARBA" id="ARBA00000098"/>
    </source>
</evidence>
<dbReference type="Proteomes" id="UP000177869">
    <property type="component" value="Unassembled WGS sequence"/>
</dbReference>
<comment type="cofactor">
    <cofactor evidence="10 12">
        <name>Zn(2+)</name>
        <dbReference type="ChEBI" id="CHEBI:29105"/>
    </cofactor>
    <text evidence="10 12">Binds 1 zinc ion per subunit.</text>
</comment>
<keyword evidence="5 10" id="KW-0479">Metal-binding</keyword>
<feature type="domain" description="ERAP1-like C-terminal" evidence="14">
    <location>
        <begin position="569"/>
        <end position="882"/>
    </location>
</feature>
<evidence type="ECO:0000256" key="10">
    <source>
        <dbReference type="PIRSR" id="PIRSR634016-3"/>
    </source>
</evidence>
<proteinExistence type="inferred from homology"/>
<keyword evidence="6 12" id="KW-0378">Hydrolase</keyword>
<name>A0A1F6UTR8_9BACT</name>
<sequence length="904" mass="103205">MKKKNFTRQRGGVRLSKKIVPIKYDIRLRPDLENFTFSGIETITLNILKKTKVLTLHCKEIEIDTASIVLKNEKKFATKITYNKKRETATFLFPKSITIGKTKLTLVFRGILNDKMRGFYRSKYHLGGKEHHMATTQFEATDARRAFPCFDEPAQKAIFHISLIVPKNKIAISNTLPVSVREHEAGHDIVKFFPTPKMSTYLLAFIVGDFEYLESKTRRRQSYGGQAKNGTRVRVYTTPGKKHQAKFALDCAVKILEFYEKYFDITYPLLVLDMVAIPDLASGAMENWGAVTYRESALLVDAKHSSISNKQWVALVIAHELAHQWFGNLVTMEWWTHLWLNEGFASYISYLAVDKLFPKWDIWTQFSTNDLGVALRLDALFNTHPIEVEVHHPSEIGEIFDAVSYSKGASIIRMLADYLGEKDFRDGLRYYLKKHSYKNTETLHLWQAFEKVSLGHSRTGEAKKPVAKIMHNWTSKPGYPFVKANIKNNQLFLSQERFFASPISKKKSKDPRQGGASKTIWQVPISIQNKNKTQKHFLSRLSQAVEPRRSDFSAEKYATAKKVVSSENWLKVNFGEAGFYRTAYSKELLERLVKPVQNKILSPRDRLGIIRDLFALAEAGVIPTTDALEFLKAYKKEDNYTVWLELAMGLARLEQLLARRSLGEVGLQKLTLALFSPVAKRLGWSKRKNEIHTDTLLRSLSISRAGHVGDKNIIAEARKRFAKIIKGGRINPDIRGSVYGIVATRSGVKEYNQFIKLYKKETLHEEKNRIGNALGDFSNPKILKLACEFAMSKNVRIQDTVDILSSVGVNPKGRDIWWSFLQKNWKTLVSRYGEGGFTIGRAVKAIGGSAEAKHLNSIKKFFKTHQAPGAKRAIDQLLERLEGNIAWLKRDKKEISRFLEKNSI</sequence>
<dbReference type="Gene3D" id="2.60.40.1910">
    <property type="match status" value="1"/>
</dbReference>
<accession>A0A1F6UTR8</accession>
<dbReference type="GO" id="GO:0043171">
    <property type="term" value="P:peptide catabolic process"/>
    <property type="evidence" value="ECO:0007669"/>
    <property type="project" value="TreeGrafter"/>
</dbReference>
<dbReference type="InterPro" id="IPR027268">
    <property type="entry name" value="Peptidase_M4/M1_CTD_sf"/>
</dbReference>
<dbReference type="GO" id="GO:0016285">
    <property type="term" value="F:alanyl aminopeptidase activity"/>
    <property type="evidence" value="ECO:0007669"/>
    <property type="project" value="UniProtKB-EC"/>
</dbReference>
<dbReference type="InterPro" id="IPR042097">
    <property type="entry name" value="Aminopeptidase_N-like_N_sf"/>
</dbReference>
<feature type="active site" description="Proton acceptor" evidence="9">
    <location>
        <position position="320"/>
    </location>
</feature>
<evidence type="ECO:0000313" key="16">
    <source>
        <dbReference type="EMBL" id="OGI60775.1"/>
    </source>
</evidence>
<evidence type="ECO:0000256" key="2">
    <source>
        <dbReference type="ARBA" id="ARBA00010136"/>
    </source>
</evidence>
<evidence type="ECO:0000259" key="13">
    <source>
        <dbReference type="Pfam" id="PF01433"/>
    </source>
</evidence>
<dbReference type="Gene3D" id="2.60.40.1730">
    <property type="entry name" value="tricorn interacting facor f3 domain"/>
    <property type="match status" value="1"/>
</dbReference>
<dbReference type="Gene3D" id="1.10.390.10">
    <property type="entry name" value="Neutral Protease Domain 2"/>
    <property type="match status" value="1"/>
</dbReference>
<dbReference type="SUPFAM" id="SSF63737">
    <property type="entry name" value="Leukotriene A4 hydrolase N-terminal domain"/>
    <property type="match status" value="1"/>
</dbReference>
<evidence type="ECO:0000256" key="11">
    <source>
        <dbReference type="PIRSR" id="PIRSR634016-4"/>
    </source>
</evidence>
<dbReference type="InterPro" id="IPR001930">
    <property type="entry name" value="Peptidase_M1"/>
</dbReference>
<comment type="similarity">
    <text evidence="2 12">Belongs to the peptidase M1 family.</text>
</comment>
<dbReference type="FunFam" id="2.60.40.1730:FF:000002">
    <property type="entry name" value="Aminopeptidase"/>
    <property type="match status" value="1"/>
</dbReference>
<evidence type="ECO:0000256" key="9">
    <source>
        <dbReference type="PIRSR" id="PIRSR634016-1"/>
    </source>
</evidence>
<feature type="domain" description="Peptidase M1 membrane alanine aminopeptidase" evidence="13">
    <location>
        <begin position="247"/>
        <end position="473"/>
    </location>
</feature>
<keyword evidence="4 12" id="KW-0645">Protease</keyword>
<evidence type="ECO:0000256" key="12">
    <source>
        <dbReference type="RuleBase" id="RU364040"/>
    </source>
</evidence>
<dbReference type="PANTHER" id="PTHR11533">
    <property type="entry name" value="PROTEASE M1 ZINC METALLOPROTEASE"/>
    <property type="match status" value="1"/>
</dbReference>
<feature type="binding site" evidence="10">
    <location>
        <position position="323"/>
    </location>
    <ligand>
        <name>Zn(2+)</name>
        <dbReference type="ChEBI" id="CHEBI:29105"/>
        <note>catalytic</note>
    </ligand>
</feature>
<comment type="catalytic activity">
    <reaction evidence="1">
        <text>Release of an N-terminal amino acid, Xaa-|-Yaa- from a peptide, amide or arylamide. Xaa is preferably Ala, but may be most amino acids including Pro (slow action). When a terminal hydrophobic residue is followed by a prolyl residue, the two may be released as an intact Xaa-Pro dipeptide.</text>
        <dbReference type="EC" id="3.4.11.2"/>
    </reaction>
</comment>
<dbReference type="AlphaFoldDB" id="A0A1F6UTR8"/>
<gene>
    <name evidence="16" type="ORF">A2814_00050</name>
</gene>
<evidence type="ECO:0000256" key="4">
    <source>
        <dbReference type="ARBA" id="ARBA00022670"/>
    </source>
</evidence>
<dbReference type="InterPro" id="IPR045357">
    <property type="entry name" value="Aminopeptidase_N-like_N"/>
</dbReference>
<evidence type="ECO:0000256" key="7">
    <source>
        <dbReference type="ARBA" id="ARBA00022833"/>
    </source>
</evidence>
<dbReference type="FunFam" id="1.25.50.20:FF:000002">
    <property type="entry name" value="Aminopeptidase"/>
    <property type="match status" value="1"/>
</dbReference>
<feature type="domain" description="Aminopeptidase N-like N-terminal" evidence="15">
    <location>
        <begin position="20"/>
        <end position="202"/>
    </location>
</feature>
<reference evidence="16 17" key="1">
    <citation type="journal article" date="2016" name="Nat. Commun.">
        <title>Thousands of microbial genomes shed light on interconnected biogeochemical processes in an aquifer system.</title>
        <authorList>
            <person name="Anantharaman K."/>
            <person name="Brown C.T."/>
            <person name="Hug L.A."/>
            <person name="Sharon I."/>
            <person name="Castelle C.J."/>
            <person name="Probst A.J."/>
            <person name="Thomas B.C."/>
            <person name="Singh A."/>
            <person name="Wilkins M.J."/>
            <person name="Karaoz U."/>
            <person name="Brodie E.L."/>
            <person name="Williams K.H."/>
            <person name="Hubbard S.S."/>
            <person name="Banfield J.F."/>
        </authorList>
    </citation>
    <scope>NUCLEOTIDE SEQUENCE [LARGE SCALE GENOMIC DNA]</scope>
</reference>
<evidence type="ECO:0000259" key="14">
    <source>
        <dbReference type="Pfam" id="PF11838"/>
    </source>
</evidence>
<keyword evidence="3 12" id="KW-0031">Aminopeptidase</keyword>
<dbReference type="GO" id="GO:0006508">
    <property type="term" value="P:proteolysis"/>
    <property type="evidence" value="ECO:0007669"/>
    <property type="project" value="UniProtKB-KW"/>
</dbReference>
<dbReference type="PANTHER" id="PTHR11533:SF174">
    <property type="entry name" value="PUROMYCIN-SENSITIVE AMINOPEPTIDASE-RELATED"/>
    <property type="match status" value="1"/>
</dbReference>
<dbReference type="EC" id="3.4.11.-" evidence="12"/>
<dbReference type="PRINTS" id="PR00756">
    <property type="entry name" value="ALADIPTASE"/>
</dbReference>
<dbReference type="FunFam" id="1.10.390.10:FF:000001">
    <property type="entry name" value="Aminopeptidase"/>
    <property type="match status" value="1"/>
</dbReference>
<dbReference type="InterPro" id="IPR050344">
    <property type="entry name" value="Peptidase_M1_aminopeptidases"/>
</dbReference>
<protein>
    <recommendedName>
        <fullName evidence="12">Aminopeptidase</fullName>
        <ecNumber evidence="12">3.4.11.-</ecNumber>
    </recommendedName>
</protein>
<dbReference type="Pfam" id="PF01433">
    <property type="entry name" value="Peptidase_M1"/>
    <property type="match status" value="1"/>
</dbReference>
<feature type="binding site" evidence="10">
    <location>
        <position position="319"/>
    </location>
    <ligand>
        <name>Zn(2+)</name>
        <dbReference type="ChEBI" id="CHEBI:29105"/>
        <note>catalytic</note>
    </ligand>
</feature>
<dbReference type="Pfam" id="PF17900">
    <property type="entry name" value="Peptidase_M1_N"/>
    <property type="match status" value="1"/>
</dbReference>
<dbReference type="Gene3D" id="1.25.50.20">
    <property type="match status" value="1"/>
</dbReference>
<dbReference type="STRING" id="1801732.A2814_00050"/>
<evidence type="ECO:0000259" key="15">
    <source>
        <dbReference type="Pfam" id="PF17900"/>
    </source>
</evidence>
<dbReference type="SUPFAM" id="SSF55486">
    <property type="entry name" value="Metalloproteases ('zincins'), catalytic domain"/>
    <property type="match status" value="1"/>
</dbReference>
<dbReference type="GO" id="GO:0016020">
    <property type="term" value="C:membrane"/>
    <property type="evidence" value="ECO:0007669"/>
    <property type="project" value="TreeGrafter"/>
</dbReference>
<evidence type="ECO:0000256" key="6">
    <source>
        <dbReference type="ARBA" id="ARBA00022801"/>
    </source>
</evidence>
<evidence type="ECO:0000256" key="8">
    <source>
        <dbReference type="ARBA" id="ARBA00023049"/>
    </source>
</evidence>
<dbReference type="GO" id="GO:0070006">
    <property type="term" value="F:metalloaminopeptidase activity"/>
    <property type="evidence" value="ECO:0007669"/>
    <property type="project" value="TreeGrafter"/>
</dbReference>